<keyword evidence="1" id="KW-0175">Coiled coil</keyword>
<proteinExistence type="predicted"/>
<sequence>MKDIFPKRIPIRDDVLEKVKKYLDRDPALSKEFARELRKLEERLAIQDVLLSRLKTRLDRYEELQKKYKRELELELTRKKIEKSKTQVYNLFFRRPYKLKVLSTFLDENKPFYVTIVEKDKKGKPVVNHEICPYFAGIRLEKEEGSYWTMYFLLSQAPNSKEARLSPPICYLDTMEAFTPIRTHLLDLGALGLNIRLDGKPVPPSIIYKPDISLKSFKEKDREVIEARLEVFNKADNKEKVKILLSVYEQLIKMRNKYEDLQEKYDAVCQDLAEIRSMAKALIKRGDIRQALFEKLIEEAGRADYESIKAKTTIATQTYVNMALREMLERLAEKFEEIKRISVQEAKSPTEYFDKALSVMAAEIDKLKKEEEATATSTEK</sequence>
<dbReference type="AlphaFoldDB" id="A0A7C0Y6T4"/>
<protein>
    <submittedName>
        <fullName evidence="2">Uncharacterized protein</fullName>
    </submittedName>
</protein>
<dbReference type="Proteomes" id="UP000886289">
    <property type="component" value="Unassembled WGS sequence"/>
</dbReference>
<feature type="coiled-coil region" evidence="1">
    <location>
        <begin position="244"/>
        <end position="278"/>
    </location>
</feature>
<gene>
    <name evidence="2" type="ORF">ENG63_04110</name>
</gene>
<evidence type="ECO:0000256" key="1">
    <source>
        <dbReference type="SAM" id="Coils"/>
    </source>
</evidence>
<comment type="caution">
    <text evidence="2">The sequence shown here is derived from an EMBL/GenBank/DDBJ whole genome shotgun (WGS) entry which is preliminary data.</text>
</comment>
<feature type="coiled-coil region" evidence="1">
    <location>
        <begin position="37"/>
        <end position="78"/>
    </location>
</feature>
<dbReference type="EMBL" id="DRBS01000158">
    <property type="protein sequence ID" value="HDD44030.1"/>
    <property type="molecule type" value="Genomic_DNA"/>
</dbReference>
<reference evidence="2" key="1">
    <citation type="journal article" date="2020" name="mSystems">
        <title>Genome- and Community-Level Interaction Insights into Carbon Utilization and Element Cycling Functions of Hydrothermarchaeota in Hydrothermal Sediment.</title>
        <authorList>
            <person name="Zhou Z."/>
            <person name="Liu Y."/>
            <person name="Xu W."/>
            <person name="Pan J."/>
            <person name="Luo Z.H."/>
            <person name="Li M."/>
        </authorList>
    </citation>
    <scope>NUCLEOTIDE SEQUENCE [LARGE SCALE GENOMIC DNA]</scope>
    <source>
        <strain evidence="2">HyVt-233</strain>
    </source>
</reference>
<evidence type="ECO:0000313" key="2">
    <source>
        <dbReference type="EMBL" id="HDD44030.1"/>
    </source>
</evidence>
<organism evidence="2">
    <name type="scientific">Desulfofervidus auxilii</name>
    <dbReference type="NCBI Taxonomy" id="1621989"/>
    <lineage>
        <taxon>Bacteria</taxon>
        <taxon>Pseudomonadati</taxon>
        <taxon>Thermodesulfobacteriota</taxon>
        <taxon>Candidatus Desulfofervidia</taxon>
        <taxon>Candidatus Desulfofervidales</taxon>
        <taxon>Candidatus Desulfofervidaceae</taxon>
        <taxon>Candidatus Desulfofervidus</taxon>
    </lineage>
</organism>
<accession>A0A7C0Y6T4</accession>
<name>A0A7C0Y6T4_DESA2</name>